<gene>
    <name evidence="2" type="ORF">COY87_05505</name>
</gene>
<accession>A0A2M7QGV3</accession>
<feature type="domain" description="DUF11" evidence="1">
    <location>
        <begin position="75"/>
        <end position="154"/>
    </location>
</feature>
<reference evidence="3" key="1">
    <citation type="submission" date="2017-09" db="EMBL/GenBank/DDBJ databases">
        <title>Depth-based differentiation of microbial function through sediment-hosted aquifers and enrichment of novel symbionts in the deep terrestrial subsurface.</title>
        <authorList>
            <person name="Probst A.J."/>
            <person name="Ladd B."/>
            <person name="Jarett J.K."/>
            <person name="Geller-Mcgrath D.E."/>
            <person name="Sieber C.M.K."/>
            <person name="Emerson J.B."/>
            <person name="Anantharaman K."/>
            <person name="Thomas B.C."/>
            <person name="Malmstrom R."/>
            <person name="Stieglmeier M."/>
            <person name="Klingl A."/>
            <person name="Woyke T."/>
            <person name="Ryan C.M."/>
            <person name="Banfield J.F."/>
        </authorList>
    </citation>
    <scope>NUCLEOTIDE SEQUENCE [LARGE SCALE GENOMIC DNA]</scope>
</reference>
<evidence type="ECO:0000259" key="1">
    <source>
        <dbReference type="Pfam" id="PF01345"/>
    </source>
</evidence>
<evidence type="ECO:0000313" key="3">
    <source>
        <dbReference type="Proteomes" id="UP000229401"/>
    </source>
</evidence>
<dbReference type="Pfam" id="PF01345">
    <property type="entry name" value="DUF11"/>
    <property type="match status" value="1"/>
</dbReference>
<sequence length="223" mass="24294">MNKYFSYLTGILILISTFSILNSNVIADSGQYGQYGANLSILIDKMVAKPGGGVQTKGGIVNYEYVDNLSPSDIRYKPGNQVIFKLKVKNTSNTSISNVTVKDFVPAYLEPIEEPGTFDSNSRVVTFDAGSFAADEEKTYLLKMQLNSQDKMPADKGLFCLTNKAQAYNGNISDDDVAQFCVEKEVVGTVEAPKAGPEMGIFMMLGELGLLGIGLKLTLTRRK</sequence>
<dbReference type="NCBIfam" id="TIGR01451">
    <property type="entry name" value="B_ant_repeat"/>
    <property type="match status" value="1"/>
</dbReference>
<comment type="caution">
    <text evidence="2">The sequence shown here is derived from an EMBL/GenBank/DDBJ whole genome shotgun (WGS) entry which is preliminary data.</text>
</comment>
<dbReference type="AlphaFoldDB" id="A0A2M7QGV3"/>
<dbReference type="InterPro" id="IPR047589">
    <property type="entry name" value="DUF11_rpt"/>
</dbReference>
<protein>
    <recommendedName>
        <fullName evidence="1">DUF11 domain-containing protein</fullName>
    </recommendedName>
</protein>
<name>A0A2M7QGV3_9BACT</name>
<evidence type="ECO:0000313" key="2">
    <source>
        <dbReference type="EMBL" id="PIY71562.1"/>
    </source>
</evidence>
<organism evidence="2 3">
    <name type="scientific">Candidatus Roizmanbacteria bacterium CG_4_10_14_0_8_um_filter_33_9</name>
    <dbReference type="NCBI Taxonomy" id="1974826"/>
    <lineage>
        <taxon>Bacteria</taxon>
        <taxon>Candidatus Roizmaniibacteriota</taxon>
    </lineage>
</organism>
<dbReference type="Proteomes" id="UP000229401">
    <property type="component" value="Unassembled WGS sequence"/>
</dbReference>
<proteinExistence type="predicted"/>
<dbReference type="InterPro" id="IPR001434">
    <property type="entry name" value="OmcB-like_DUF11"/>
</dbReference>
<dbReference type="EMBL" id="PFLI01000187">
    <property type="protein sequence ID" value="PIY71562.1"/>
    <property type="molecule type" value="Genomic_DNA"/>
</dbReference>